<feature type="chain" id="PRO_5043042830" evidence="2">
    <location>
        <begin position="19"/>
        <end position="306"/>
    </location>
</feature>
<reference evidence="3 4" key="1">
    <citation type="submission" date="2019-10" db="EMBL/GenBank/DDBJ databases">
        <authorList>
            <person name="Palmer J.M."/>
        </authorList>
    </citation>
    <scope>NUCLEOTIDE SEQUENCE [LARGE SCALE GENOMIC DNA]</scope>
    <source>
        <strain evidence="3 4">TWF506</strain>
    </source>
</reference>
<evidence type="ECO:0000256" key="1">
    <source>
        <dbReference type="SAM" id="MobiDB-lite"/>
    </source>
</evidence>
<gene>
    <name evidence="3" type="ORF">TWF506_001361</name>
</gene>
<dbReference type="PANTHER" id="PTHR34618:SF1">
    <property type="entry name" value="SECRETED PROTEIN"/>
    <property type="match status" value="1"/>
</dbReference>
<dbReference type="Proteomes" id="UP001307849">
    <property type="component" value="Unassembled WGS sequence"/>
</dbReference>
<accession>A0AAN8S539</accession>
<dbReference type="AlphaFoldDB" id="A0AAN8S539"/>
<name>A0AAN8S539_9PEZI</name>
<protein>
    <submittedName>
        <fullName evidence="3">Uncharacterized protein</fullName>
    </submittedName>
</protein>
<dbReference type="InterPro" id="IPR021476">
    <property type="entry name" value="Egh16-like"/>
</dbReference>
<evidence type="ECO:0000313" key="4">
    <source>
        <dbReference type="Proteomes" id="UP001307849"/>
    </source>
</evidence>
<sequence length="306" mass="34171">MHLSIILSALGLVPSISAHYVIYNTYGSHNPNIKGWALGYRKDTPRGSTTYQLPYQQDVAVFSTPAVPAWGKPRDRLVNGCGINIYYISRAETLYQPQNFVPANNWAKNEQYFKYKYIPKMPQPPNYQGPFIPIESEIGYLIGNNSLPQATQGGKIHFETFQINDDGAGPLQCFLNAKGDAMSWTGELGIPRQPSSGPYSTWHGANQRSWPVEVNLPAQFTCSGSYHGVNNICILKCQNFAPNGPFGGCIAFQQMDGPAKPKEPPKRVPPPTQYVPPQKPVPVPKGPKVTEELDYDYDYKLRFKRD</sequence>
<proteinExistence type="predicted"/>
<keyword evidence="2" id="KW-0732">Signal</keyword>
<comment type="caution">
    <text evidence="3">The sequence shown here is derived from an EMBL/GenBank/DDBJ whole genome shotgun (WGS) entry which is preliminary data.</text>
</comment>
<feature type="compositionally biased region" description="Pro residues" evidence="1">
    <location>
        <begin position="267"/>
        <end position="285"/>
    </location>
</feature>
<dbReference type="PANTHER" id="PTHR34618">
    <property type="entry name" value="SURFACE PROTEIN MAS1, PUTATIVE-RELATED"/>
    <property type="match status" value="1"/>
</dbReference>
<evidence type="ECO:0000256" key="2">
    <source>
        <dbReference type="SAM" id="SignalP"/>
    </source>
</evidence>
<feature type="region of interest" description="Disordered" evidence="1">
    <location>
        <begin position="257"/>
        <end position="289"/>
    </location>
</feature>
<organism evidence="3 4">
    <name type="scientific">Arthrobotrys conoides</name>
    <dbReference type="NCBI Taxonomy" id="74498"/>
    <lineage>
        <taxon>Eukaryota</taxon>
        <taxon>Fungi</taxon>
        <taxon>Dikarya</taxon>
        <taxon>Ascomycota</taxon>
        <taxon>Pezizomycotina</taxon>
        <taxon>Orbiliomycetes</taxon>
        <taxon>Orbiliales</taxon>
        <taxon>Orbiliaceae</taxon>
        <taxon>Arthrobotrys</taxon>
    </lineage>
</organism>
<keyword evidence="4" id="KW-1185">Reference proteome</keyword>
<feature type="signal peptide" evidence="2">
    <location>
        <begin position="1"/>
        <end position="18"/>
    </location>
</feature>
<dbReference type="EMBL" id="JAVHJM010000001">
    <property type="protein sequence ID" value="KAK6521130.1"/>
    <property type="molecule type" value="Genomic_DNA"/>
</dbReference>
<evidence type="ECO:0000313" key="3">
    <source>
        <dbReference type="EMBL" id="KAK6521130.1"/>
    </source>
</evidence>
<dbReference type="Pfam" id="PF11327">
    <property type="entry name" value="Egh16-like"/>
    <property type="match status" value="1"/>
</dbReference>